<protein>
    <submittedName>
        <fullName evidence="2">Uncharacterized protein</fullName>
    </submittedName>
</protein>
<feature type="compositionally biased region" description="Pro residues" evidence="1">
    <location>
        <begin position="63"/>
        <end position="72"/>
    </location>
</feature>
<comment type="caution">
    <text evidence="2">The sequence shown here is derived from an EMBL/GenBank/DDBJ whole genome shotgun (WGS) entry which is preliminary data.</text>
</comment>
<dbReference type="Proteomes" id="UP001499947">
    <property type="component" value="Unassembled WGS sequence"/>
</dbReference>
<dbReference type="EMBL" id="BAAALR010000050">
    <property type="protein sequence ID" value="GAA1698635.1"/>
    <property type="molecule type" value="Genomic_DNA"/>
</dbReference>
<feature type="region of interest" description="Disordered" evidence="1">
    <location>
        <begin position="62"/>
        <end position="106"/>
    </location>
</feature>
<sequence>MAGDRVGDPGERGLFPAVTAFSAHAVPSRCADCARALGAATTADSDIAAADKLVDCLSGLCPPTTPWYPPPAASRTSTTGSMPDPRPAEKRGSALPEAGPLSLLAR</sequence>
<accession>A0ABP4U510</accession>
<evidence type="ECO:0000313" key="2">
    <source>
        <dbReference type="EMBL" id="GAA1698635.1"/>
    </source>
</evidence>
<name>A0ABP4U510_9ACTN</name>
<reference evidence="3" key="1">
    <citation type="journal article" date="2019" name="Int. J. Syst. Evol. Microbiol.">
        <title>The Global Catalogue of Microorganisms (GCM) 10K type strain sequencing project: providing services to taxonomists for standard genome sequencing and annotation.</title>
        <authorList>
            <consortium name="The Broad Institute Genomics Platform"/>
            <consortium name="The Broad Institute Genome Sequencing Center for Infectious Disease"/>
            <person name="Wu L."/>
            <person name="Ma J."/>
        </authorList>
    </citation>
    <scope>NUCLEOTIDE SEQUENCE [LARGE SCALE GENOMIC DNA]</scope>
    <source>
        <strain evidence="3">JCM 13244</strain>
    </source>
</reference>
<evidence type="ECO:0000256" key="1">
    <source>
        <dbReference type="SAM" id="MobiDB-lite"/>
    </source>
</evidence>
<keyword evidence="3" id="KW-1185">Reference proteome</keyword>
<gene>
    <name evidence="2" type="ORF">GCM10009680_43630</name>
</gene>
<proteinExistence type="predicted"/>
<organism evidence="2 3">
    <name type="scientific">Streptomyces yatensis</name>
    <dbReference type="NCBI Taxonomy" id="155177"/>
    <lineage>
        <taxon>Bacteria</taxon>
        <taxon>Bacillati</taxon>
        <taxon>Actinomycetota</taxon>
        <taxon>Actinomycetes</taxon>
        <taxon>Kitasatosporales</taxon>
        <taxon>Streptomycetaceae</taxon>
        <taxon>Streptomyces</taxon>
        <taxon>Streptomyces violaceusniger group</taxon>
    </lineage>
</organism>
<evidence type="ECO:0000313" key="3">
    <source>
        <dbReference type="Proteomes" id="UP001499947"/>
    </source>
</evidence>